<protein>
    <submittedName>
        <fullName evidence="2">Transcriptional regulator</fullName>
    </submittedName>
</protein>
<dbReference type="PIRSF" id="PIRSF004923">
    <property type="entry name" value="RseC"/>
    <property type="match status" value="1"/>
</dbReference>
<evidence type="ECO:0000256" key="1">
    <source>
        <dbReference type="SAM" id="Phobius"/>
    </source>
</evidence>
<keyword evidence="1" id="KW-0472">Membrane</keyword>
<organism evidence="2 3">
    <name type="scientific">Stutzerimonas zhaodongensis</name>
    <dbReference type="NCBI Taxonomy" id="1176257"/>
    <lineage>
        <taxon>Bacteria</taxon>
        <taxon>Pseudomonadati</taxon>
        <taxon>Pseudomonadota</taxon>
        <taxon>Gammaproteobacteria</taxon>
        <taxon>Pseudomonadales</taxon>
        <taxon>Pseudomonadaceae</taxon>
        <taxon>Stutzerimonas</taxon>
    </lineage>
</organism>
<sequence length="149" mass="15746">MIEEPGRVIAVEPGAVWVETQRSSTCSGCSVRSGCGKGLADRLGIRERRGLVRASSDLHLDVGDAVVIGIREHALLKGAFLVYLFPLLTLFASAVAASELSLAEPYIILASVIGFVIACSIVRKHSRQTADDPALQPIVLRALLTAAPA</sequence>
<dbReference type="RefSeq" id="WP_122165428.1">
    <property type="nucleotide sequence ID" value="NZ_JAMOIB010000002.1"/>
</dbReference>
<keyword evidence="3" id="KW-1185">Reference proteome</keyword>
<accession>A0A3M2HKK1</accession>
<dbReference type="AlphaFoldDB" id="A0A3M2HKK1"/>
<gene>
    <name evidence="2" type="ORF">EA797_12000</name>
</gene>
<feature type="transmembrane region" description="Helical" evidence="1">
    <location>
        <begin position="80"/>
        <end position="97"/>
    </location>
</feature>
<dbReference type="PANTHER" id="PTHR35867">
    <property type="entry name" value="PROTEIN RSEC"/>
    <property type="match status" value="1"/>
</dbReference>
<evidence type="ECO:0000313" key="3">
    <source>
        <dbReference type="Proteomes" id="UP000269774"/>
    </source>
</evidence>
<name>A0A3M2HKK1_9GAMM</name>
<dbReference type="InterPro" id="IPR026268">
    <property type="entry name" value="RseC"/>
</dbReference>
<dbReference type="InterPro" id="IPR007359">
    <property type="entry name" value="SigmaE_reg_RseC_MucC"/>
</dbReference>
<dbReference type="Pfam" id="PF04246">
    <property type="entry name" value="RseC_MucC"/>
    <property type="match status" value="1"/>
</dbReference>
<feature type="transmembrane region" description="Helical" evidence="1">
    <location>
        <begin position="103"/>
        <end position="122"/>
    </location>
</feature>
<proteinExistence type="predicted"/>
<dbReference type="PANTHER" id="PTHR35867:SF1">
    <property type="entry name" value="PROTEIN RSEC"/>
    <property type="match status" value="1"/>
</dbReference>
<dbReference type="EMBL" id="RFFM01000002">
    <property type="protein sequence ID" value="RMH90221.1"/>
    <property type="molecule type" value="Genomic_DNA"/>
</dbReference>
<keyword evidence="1" id="KW-1133">Transmembrane helix</keyword>
<evidence type="ECO:0000313" key="2">
    <source>
        <dbReference type="EMBL" id="RMH90221.1"/>
    </source>
</evidence>
<dbReference type="OrthoDB" id="9795854at2"/>
<dbReference type="Proteomes" id="UP000269774">
    <property type="component" value="Unassembled WGS sequence"/>
</dbReference>
<comment type="caution">
    <text evidence="2">The sequence shown here is derived from an EMBL/GenBank/DDBJ whole genome shotgun (WGS) entry which is preliminary data.</text>
</comment>
<keyword evidence="1" id="KW-0812">Transmembrane</keyword>
<reference evidence="2 3" key="1">
    <citation type="submission" date="2018-10" db="EMBL/GenBank/DDBJ databases">
        <title>Pseudomonas zhaodongensis NEAU-ST5-21(T) genome.</title>
        <authorList>
            <person name="Peng J."/>
            <person name="Liu Z.-P."/>
        </authorList>
    </citation>
    <scope>NUCLEOTIDE SEQUENCE [LARGE SCALE GENOMIC DNA]</scope>
    <source>
        <strain evidence="2 3">NEAU-ST5-21</strain>
    </source>
</reference>